<organism evidence="11 12">
    <name type="scientific">Microlunatus parietis</name>
    <dbReference type="NCBI Taxonomy" id="682979"/>
    <lineage>
        <taxon>Bacteria</taxon>
        <taxon>Bacillati</taxon>
        <taxon>Actinomycetota</taxon>
        <taxon>Actinomycetes</taxon>
        <taxon>Propionibacteriales</taxon>
        <taxon>Propionibacteriaceae</taxon>
        <taxon>Microlunatus</taxon>
    </lineage>
</organism>
<reference evidence="11 12" key="1">
    <citation type="submission" date="2020-07" db="EMBL/GenBank/DDBJ databases">
        <title>Sequencing the genomes of 1000 actinobacteria strains.</title>
        <authorList>
            <person name="Klenk H.-P."/>
        </authorList>
    </citation>
    <scope>NUCLEOTIDE SEQUENCE [LARGE SCALE GENOMIC DNA]</scope>
    <source>
        <strain evidence="11 12">DSM 22083</strain>
    </source>
</reference>
<dbReference type="GO" id="GO:0006281">
    <property type="term" value="P:DNA repair"/>
    <property type="evidence" value="ECO:0007669"/>
    <property type="project" value="UniProtKB-KW"/>
</dbReference>
<evidence type="ECO:0000313" key="11">
    <source>
        <dbReference type="EMBL" id="NYE71493.1"/>
    </source>
</evidence>
<comment type="caution">
    <text evidence="11">The sequence shown here is derived from an EMBL/GenBank/DDBJ whole genome shotgun (WGS) entry which is preliminary data.</text>
</comment>
<dbReference type="GO" id="GO:0046872">
    <property type="term" value="F:metal ion binding"/>
    <property type="evidence" value="ECO:0007669"/>
    <property type="project" value="UniProtKB-KW"/>
</dbReference>
<evidence type="ECO:0000256" key="4">
    <source>
        <dbReference type="ARBA" id="ARBA00022723"/>
    </source>
</evidence>
<proteinExistence type="inferred from homology"/>
<keyword evidence="7" id="KW-0408">Iron</keyword>
<name>A0A7Y9I730_9ACTN</name>
<dbReference type="GO" id="GO:0097506">
    <property type="term" value="F:deaminated base DNA N-glycosylase activity"/>
    <property type="evidence" value="ECO:0007669"/>
    <property type="project" value="UniProtKB-ARBA"/>
</dbReference>
<dbReference type="EMBL" id="JACCBU010000001">
    <property type="protein sequence ID" value="NYE71493.1"/>
    <property type="molecule type" value="Genomic_DNA"/>
</dbReference>
<evidence type="ECO:0000256" key="2">
    <source>
        <dbReference type="ARBA" id="ARBA00019403"/>
    </source>
</evidence>
<dbReference type="Pfam" id="PF03167">
    <property type="entry name" value="UDG"/>
    <property type="match status" value="1"/>
</dbReference>
<evidence type="ECO:0000256" key="5">
    <source>
        <dbReference type="ARBA" id="ARBA00022763"/>
    </source>
</evidence>
<dbReference type="InterPro" id="IPR051536">
    <property type="entry name" value="UDG_Type-4/5"/>
</dbReference>
<keyword evidence="9" id="KW-0234">DNA repair</keyword>
<comment type="similarity">
    <text evidence="1">Belongs to the uracil-DNA glycosylase (UDG) superfamily. Type 4 (UDGa) family.</text>
</comment>
<dbReference type="PANTHER" id="PTHR33693">
    <property type="entry name" value="TYPE-5 URACIL-DNA GLYCOSYLASE"/>
    <property type="match status" value="1"/>
</dbReference>
<dbReference type="GO" id="GO:0016779">
    <property type="term" value="F:nucleotidyltransferase activity"/>
    <property type="evidence" value="ECO:0007669"/>
    <property type="project" value="UniProtKB-KW"/>
</dbReference>
<sequence>MATRTVYPGAEEFLPARPGPRNLRTAIKTCQGCDLYLDATQAVFGEGPRDAPLVLVGEQPGDVEDRDGRPFTGPAGRVLDRALEDAGLDREQLYLTNAVKHFRFEHRGKRRIHQRPTLRQTTACRPWLSAELDLVEPDGVVLLGALAGQSLLGADYRVGDHRGRIFDLPGSTAWALATVHPSAALRAEDRDAVYAGLVEDLRLAAARLA</sequence>
<dbReference type="InterPro" id="IPR036895">
    <property type="entry name" value="Uracil-DNA_glycosylase-like_sf"/>
</dbReference>
<evidence type="ECO:0000259" key="10">
    <source>
        <dbReference type="SMART" id="SM00986"/>
    </source>
</evidence>
<evidence type="ECO:0000256" key="1">
    <source>
        <dbReference type="ARBA" id="ARBA00006521"/>
    </source>
</evidence>
<dbReference type="NCBIfam" id="TIGR03914">
    <property type="entry name" value="UDG_fam_dom"/>
    <property type="match status" value="1"/>
</dbReference>
<dbReference type="PANTHER" id="PTHR33693:SF9">
    <property type="entry name" value="TYPE-4 URACIL-DNA GLYCOSYLASE"/>
    <property type="match status" value="1"/>
</dbReference>
<evidence type="ECO:0000256" key="8">
    <source>
        <dbReference type="ARBA" id="ARBA00023014"/>
    </source>
</evidence>
<evidence type="ECO:0000256" key="9">
    <source>
        <dbReference type="ARBA" id="ARBA00023204"/>
    </source>
</evidence>
<evidence type="ECO:0000256" key="3">
    <source>
        <dbReference type="ARBA" id="ARBA00022485"/>
    </source>
</evidence>
<dbReference type="CDD" id="cd10030">
    <property type="entry name" value="UDG-F4_TTUDGA_SPO1dp_like"/>
    <property type="match status" value="1"/>
</dbReference>
<keyword evidence="11" id="KW-0808">Transferase</keyword>
<dbReference type="RefSeq" id="WP_179751670.1">
    <property type="nucleotide sequence ID" value="NZ_JACCBU010000001.1"/>
</dbReference>
<dbReference type="AlphaFoldDB" id="A0A7Y9I730"/>
<accession>A0A7Y9I730</accession>
<evidence type="ECO:0000313" key="12">
    <source>
        <dbReference type="Proteomes" id="UP000569914"/>
    </source>
</evidence>
<dbReference type="Gene3D" id="3.40.470.10">
    <property type="entry name" value="Uracil-DNA glycosylase-like domain"/>
    <property type="match status" value="1"/>
</dbReference>
<keyword evidence="8" id="KW-0411">Iron-sulfur</keyword>
<keyword evidence="4" id="KW-0479">Metal-binding</keyword>
<dbReference type="SMART" id="SM00986">
    <property type="entry name" value="UDG"/>
    <property type="match status" value="1"/>
</dbReference>
<keyword evidence="3" id="KW-0004">4Fe-4S</keyword>
<dbReference type="SUPFAM" id="SSF52141">
    <property type="entry name" value="Uracil-DNA glycosylase-like"/>
    <property type="match status" value="1"/>
</dbReference>
<dbReference type="InterPro" id="IPR005122">
    <property type="entry name" value="Uracil-DNA_glycosylase-like"/>
</dbReference>
<dbReference type="SMART" id="SM00987">
    <property type="entry name" value="UreE_C"/>
    <property type="match status" value="1"/>
</dbReference>
<dbReference type="InterPro" id="IPR005273">
    <property type="entry name" value="Ura-DNA_glyco_family4"/>
</dbReference>
<evidence type="ECO:0000256" key="6">
    <source>
        <dbReference type="ARBA" id="ARBA00022801"/>
    </source>
</evidence>
<keyword evidence="12" id="KW-1185">Reference proteome</keyword>
<protein>
    <recommendedName>
        <fullName evidence="2">Type-4 uracil-DNA glycosylase</fullName>
    </recommendedName>
</protein>
<keyword evidence="5" id="KW-0227">DNA damage</keyword>
<gene>
    <name evidence="11" type="ORF">BKA15_002822</name>
</gene>
<dbReference type="NCBIfam" id="TIGR00758">
    <property type="entry name" value="UDG_fam4"/>
    <property type="match status" value="1"/>
</dbReference>
<evidence type="ECO:0000256" key="7">
    <source>
        <dbReference type="ARBA" id="ARBA00023004"/>
    </source>
</evidence>
<keyword evidence="11" id="KW-0548">Nucleotidyltransferase</keyword>
<dbReference type="GO" id="GO:0051539">
    <property type="term" value="F:4 iron, 4 sulfur cluster binding"/>
    <property type="evidence" value="ECO:0007669"/>
    <property type="project" value="UniProtKB-KW"/>
</dbReference>
<keyword evidence="6" id="KW-0378">Hydrolase</keyword>
<feature type="domain" description="Uracil-DNA glycosylase-like" evidence="10">
    <location>
        <begin position="44"/>
        <end position="202"/>
    </location>
</feature>
<dbReference type="Proteomes" id="UP000569914">
    <property type="component" value="Unassembled WGS sequence"/>
</dbReference>